<dbReference type="AlphaFoldDB" id="A0AA88DM98"/>
<protein>
    <submittedName>
        <fullName evidence="1">Uncharacterized protein</fullName>
    </submittedName>
</protein>
<comment type="caution">
    <text evidence="1">The sequence shown here is derived from an EMBL/GenBank/DDBJ whole genome shotgun (WGS) entry which is preliminary data.</text>
</comment>
<evidence type="ECO:0000313" key="2">
    <source>
        <dbReference type="Proteomes" id="UP001187192"/>
    </source>
</evidence>
<gene>
    <name evidence="1" type="ORF">TIFTF001_026973</name>
</gene>
<keyword evidence="2" id="KW-1185">Reference proteome</keyword>
<accession>A0AA88DM98</accession>
<reference evidence="1" key="1">
    <citation type="submission" date="2023-07" db="EMBL/GenBank/DDBJ databases">
        <title>draft genome sequence of fig (Ficus carica).</title>
        <authorList>
            <person name="Takahashi T."/>
            <person name="Nishimura K."/>
        </authorList>
    </citation>
    <scope>NUCLEOTIDE SEQUENCE</scope>
</reference>
<proteinExistence type="predicted"/>
<name>A0AA88DM98_FICCA</name>
<dbReference type="EMBL" id="BTGU01000073">
    <property type="protein sequence ID" value="GMN57878.1"/>
    <property type="molecule type" value="Genomic_DNA"/>
</dbReference>
<organism evidence="1 2">
    <name type="scientific">Ficus carica</name>
    <name type="common">Common fig</name>
    <dbReference type="NCBI Taxonomy" id="3494"/>
    <lineage>
        <taxon>Eukaryota</taxon>
        <taxon>Viridiplantae</taxon>
        <taxon>Streptophyta</taxon>
        <taxon>Embryophyta</taxon>
        <taxon>Tracheophyta</taxon>
        <taxon>Spermatophyta</taxon>
        <taxon>Magnoliopsida</taxon>
        <taxon>eudicotyledons</taxon>
        <taxon>Gunneridae</taxon>
        <taxon>Pentapetalae</taxon>
        <taxon>rosids</taxon>
        <taxon>fabids</taxon>
        <taxon>Rosales</taxon>
        <taxon>Moraceae</taxon>
        <taxon>Ficeae</taxon>
        <taxon>Ficus</taxon>
    </lineage>
</organism>
<evidence type="ECO:0000313" key="1">
    <source>
        <dbReference type="EMBL" id="GMN57878.1"/>
    </source>
</evidence>
<dbReference type="Proteomes" id="UP001187192">
    <property type="component" value="Unassembled WGS sequence"/>
</dbReference>
<sequence length="231" mass="25992">MAETTCAVGSYATSSALLGPRHGGGSVACHEHWAKGRLSNFKRTALPYYNIIHMNRREKVVKVASLSTPPVGRHAKKSNIYKLVGNFQQGSKIKRPNGLSPQITSSAYDVRRPILGKIPHRKGFRFAAFSRPITTTKMPRGATLHDGFKEPSCKVRLYTTVPKNRRVKCLAEQLYTTVPKNRRVKCLAEQLYTTVPKNRRVKCLAEQLYTTVPKNCRVKSDFTLRFFGTIV</sequence>